<dbReference type="PANTHER" id="PTHR11601:SF34">
    <property type="entry name" value="CYSTEINE DESULFURASE"/>
    <property type="match status" value="1"/>
</dbReference>
<keyword evidence="5" id="KW-0663">Pyridoxal phosphate</keyword>
<protein>
    <submittedName>
        <fullName evidence="10">Cysteine desulfurase</fullName>
    </submittedName>
</protein>
<dbReference type="PIRSF" id="PIRSF005572">
    <property type="entry name" value="NifS"/>
    <property type="match status" value="1"/>
</dbReference>
<dbReference type="Proteomes" id="UP000182375">
    <property type="component" value="Unassembled WGS sequence"/>
</dbReference>
<organism evidence="10 11">
    <name type="scientific">Streptomyces misionensis</name>
    <dbReference type="NCBI Taxonomy" id="67331"/>
    <lineage>
        <taxon>Bacteria</taxon>
        <taxon>Bacillati</taxon>
        <taxon>Actinomycetota</taxon>
        <taxon>Actinomycetes</taxon>
        <taxon>Kitasatosporales</taxon>
        <taxon>Streptomycetaceae</taxon>
        <taxon>Streptomyces</taxon>
    </lineage>
</organism>
<keyword evidence="7" id="KW-0411">Iron-sulfur</keyword>
<dbReference type="GO" id="GO:0051536">
    <property type="term" value="F:iron-sulfur cluster binding"/>
    <property type="evidence" value="ECO:0007669"/>
    <property type="project" value="UniProtKB-KW"/>
</dbReference>
<dbReference type="STRING" id="67331.SAMN04490357_5433"/>
<keyword evidence="6" id="KW-0408">Iron</keyword>
<dbReference type="GO" id="GO:0046872">
    <property type="term" value="F:metal ion binding"/>
    <property type="evidence" value="ECO:0007669"/>
    <property type="project" value="UniProtKB-KW"/>
</dbReference>
<evidence type="ECO:0000256" key="1">
    <source>
        <dbReference type="ARBA" id="ARBA00001933"/>
    </source>
</evidence>
<dbReference type="SUPFAM" id="SSF53383">
    <property type="entry name" value="PLP-dependent transferases"/>
    <property type="match status" value="1"/>
</dbReference>
<dbReference type="InterPro" id="IPR015422">
    <property type="entry name" value="PyrdxlP-dep_Trfase_small"/>
</dbReference>
<evidence type="ECO:0000313" key="11">
    <source>
        <dbReference type="Proteomes" id="UP000182375"/>
    </source>
</evidence>
<dbReference type="Gene3D" id="3.90.1150.10">
    <property type="entry name" value="Aspartate Aminotransferase, domain 1"/>
    <property type="match status" value="1"/>
</dbReference>
<dbReference type="InterPro" id="IPR015424">
    <property type="entry name" value="PyrdxlP-dep_Trfase"/>
</dbReference>
<dbReference type="Gene3D" id="1.10.260.50">
    <property type="match status" value="1"/>
</dbReference>
<dbReference type="EMBL" id="FNTD01000004">
    <property type="protein sequence ID" value="SED66203.1"/>
    <property type="molecule type" value="Genomic_DNA"/>
</dbReference>
<comment type="cofactor">
    <cofactor evidence="1">
        <name>pyridoxal 5'-phosphate</name>
        <dbReference type="ChEBI" id="CHEBI:597326"/>
    </cofactor>
</comment>
<dbReference type="GeneID" id="95514509"/>
<dbReference type="PANTHER" id="PTHR11601">
    <property type="entry name" value="CYSTEINE DESULFURYLASE FAMILY MEMBER"/>
    <property type="match status" value="1"/>
</dbReference>
<dbReference type="InterPro" id="IPR016454">
    <property type="entry name" value="Cysteine_dSase"/>
</dbReference>
<proteinExistence type="inferred from homology"/>
<evidence type="ECO:0000259" key="9">
    <source>
        <dbReference type="Pfam" id="PF00266"/>
    </source>
</evidence>
<evidence type="ECO:0000256" key="8">
    <source>
        <dbReference type="ARBA" id="ARBA00050776"/>
    </source>
</evidence>
<dbReference type="InterPro" id="IPR015421">
    <property type="entry name" value="PyrdxlP-dep_Trfase_major"/>
</dbReference>
<dbReference type="GO" id="GO:0031071">
    <property type="term" value="F:cysteine desulfurase activity"/>
    <property type="evidence" value="ECO:0007669"/>
    <property type="project" value="UniProtKB-EC"/>
</dbReference>
<keyword evidence="4" id="KW-0479">Metal-binding</keyword>
<reference evidence="10 11" key="1">
    <citation type="submission" date="2016-10" db="EMBL/GenBank/DDBJ databases">
        <authorList>
            <person name="de Groot N.N."/>
        </authorList>
    </citation>
    <scope>NUCLEOTIDE SEQUENCE [LARGE SCALE GENOMIC DNA]</scope>
    <source>
        <strain evidence="10 11">DSM 40306</strain>
    </source>
</reference>
<dbReference type="InterPro" id="IPR000192">
    <property type="entry name" value="Aminotrans_V_dom"/>
</dbReference>
<name>A0A1H5CHG4_9ACTN</name>
<sequence length="389" mass="40116">MAYLDHAATTPMLPEAAEALTARLGSTGNASSLHASGRQARRTVEESREALAEALGARPSEVVFTSGGTEADNLAVKGLYWSRRAGDPARTRVLSSPVEHHAVLDAVHWLGEHEGATVEYLPVDAHGRVHPEALREAIARNPEDVALATVMWANNEIGTIMPIRELADVAAEFGVPLHADAVQAFGQVPLDFGASGLAAMTVSGHKIGGPYGIGALLLGREHTPVPVLHGGGQERHVRSGTLDVPAIASFAVAGRIAAARQERFASEVGALRDRLADAVRAAVPDAILGGDPAPGGRLPANAHFTFPGCEGDSLLLLLDAQGIECSTGSACTAGVAQPSHVLLATGVDPDLARGTLRFSLGHTSTEADVTAVAEAIGPAVERARAAGLT</sequence>
<accession>A0A1H5CHG4</accession>
<evidence type="ECO:0000256" key="3">
    <source>
        <dbReference type="ARBA" id="ARBA00022679"/>
    </source>
</evidence>
<keyword evidence="3" id="KW-0808">Transferase</keyword>
<dbReference type="AlphaFoldDB" id="A0A1H5CHG4"/>
<evidence type="ECO:0000256" key="6">
    <source>
        <dbReference type="ARBA" id="ARBA00023004"/>
    </source>
</evidence>
<evidence type="ECO:0000256" key="7">
    <source>
        <dbReference type="ARBA" id="ARBA00023014"/>
    </source>
</evidence>
<gene>
    <name evidence="10" type="ORF">SAMN04490357_5433</name>
</gene>
<dbReference type="RefSeq" id="WP_074993404.1">
    <property type="nucleotide sequence ID" value="NZ_FNTD01000004.1"/>
</dbReference>
<comment type="similarity">
    <text evidence="2">Belongs to the class-V pyridoxal-phosphate-dependent aminotransferase family. NifS/IscS subfamily.</text>
</comment>
<evidence type="ECO:0000313" key="10">
    <source>
        <dbReference type="EMBL" id="SED66203.1"/>
    </source>
</evidence>
<evidence type="ECO:0000256" key="2">
    <source>
        <dbReference type="ARBA" id="ARBA00006490"/>
    </source>
</evidence>
<feature type="domain" description="Aminotransferase class V" evidence="9">
    <location>
        <begin position="3"/>
        <end position="371"/>
    </location>
</feature>
<dbReference type="Pfam" id="PF00266">
    <property type="entry name" value="Aminotran_5"/>
    <property type="match status" value="1"/>
</dbReference>
<comment type="catalytic activity">
    <reaction evidence="8">
        <text>(sulfur carrier)-H + L-cysteine = (sulfur carrier)-SH + L-alanine</text>
        <dbReference type="Rhea" id="RHEA:43892"/>
        <dbReference type="Rhea" id="RHEA-COMP:14737"/>
        <dbReference type="Rhea" id="RHEA-COMP:14739"/>
        <dbReference type="ChEBI" id="CHEBI:29917"/>
        <dbReference type="ChEBI" id="CHEBI:35235"/>
        <dbReference type="ChEBI" id="CHEBI:57972"/>
        <dbReference type="ChEBI" id="CHEBI:64428"/>
        <dbReference type="EC" id="2.8.1.7"/>
    </reaction>
</comment>
<evidence type="ECO:0000256" key="5">
    <source>
        <dbReference type="ARBA" id="ARBA00022898"/>
    </source>
</evidence>
<evidence type="ECO:0000256" key="4">
    <source>
        <dbReference type="ARBA" id="ARBA00022723"/>
    </source>
</evidence>
<dbReference type="FunFam" id="3.40.640.10:FF:000084">
    <property type="entry name" value="IscS-like cysteine desulfurase"/>
    <property type="match status" value="1"/>
</dbReference>
<dbReference type="Gene3D" id="3.40.640.10">
    <property type="entry name" value="Type I PLP-dependent aspartate aminotransferase-like (Major domain)"/>
    <property type="match status" value="1"/>
</dbReference>